<keyword evidence="8 11" id="KW-0333">Golgi apparatus</keyword>
<dbReference type="EC" id="2.4.1.-" evidence="11"/>
<comment type="similarity">
    <text evidence="2 11">Belongs to the glycosyltransferase 31 family.</text>
</comment>
<evidence type="ECO:0000256" key="3">
    <source>
        <dbReference type="ARBA" id="ARBA00022676"/>
    </source>
</evidence>
<dbReference type="Proteomes" id="UP001142055">
    <property type="component" value="Chromosome 1"/>
</dbReference>
<evidence type="ECO:0000256" key="4">
    <source>
        <dbReference type="ARBA" id="ARBA00022679"/>
    </source>
</evidence>
<evidence type="ECO:0000256" key="2">
    <source>
        <dbReference type="ARBA" id="ARBA00008661"/>
    </source>
</evidence>
<dbReference type="Gene3D" id="3.90.550.50">
    <property type="match status" value="1"/>
</dbReference>
<dbReference type="AlphaFoldDB" id="A0A9Q0MDD1"/>
<evidence type="ECO:0000256" key="5">
    <source>
        <dbReference type="ARBA" id="ARBA00022692"/>
    </source>
</evidence>
<keyword evidence="7" id="KW-1133">Transmembrane helix</keyword>
<sequence>MKSGLKSLEFIKPLNNFTFVYEHNPDWKCKTTKSFPPDPITLLIVVKSAVCNYHFRSAIRNTWGYESRFADVNIRTVFVLGLCPPINDNKNSMQSQCPIRPKSQILSTKSTSWLQSLSSPVNESYDCASLIELEHKTFNDLVQIQFIDSYYNNTLKTISSLHWVTTHCSNVPFILFVDDDYYVSVKNLLKYTRNFLHHVSNDDDDDGSEERVQFDGRLYMGYVFPNSRPMRHWTSKWYIKLDDYPFSRYPPYVTGGCFLVNNRTLTDLYYASLYTKRFKFDDVYLGILAKKMEINLIHNEQIHFHKLTGDYFNVIASHGFDMDPDEMIKLWNEQKTRGQA</sequence>
<keyword evidence="4" id="KW-0808">Transferase</keyword>
<dbReference type="PANTHER" id="PTHR11214:SF349">
    <property type="entry name" value="BETA-1,3-GALACTOSYLTRANSFERASE BRN"/>
    <property type="match status" value="1"/>
</dbReference>
<evidence type="ECO:0000256" key="1">
    <source>
        <dbReference type="ARBA" id="ARBA00004323"/>
    </source>
</evidence>
<dbReference type="FunFam" id="3.90.550.50:FF:000001">
    <property type="entry name" value="Hexosyltransferase"/>
    <property type="match status" value="1"/>
</dbReference>
<dbReference type="EMBL" id="JAPWDV010000001">
    <property type="protein sequence ID" value="KAJ6223815.1"/>
    <property type="molecule type" value="Genomic_DNA"/>
</dbReference>
<keyword evidence="5" id="KW-0812">Transmembrane</keyword>
<dbReference type="GO" id="GO:0006493">
    <property type="term" value="P:protein O-linked glycosylation"/>
    <property type="evidence" value="ECO:0007669"/>
    <property type="project" value="TreeGrafter"/>
</dbReference>
<dbReference type="InterPro" id="IPR002659">
    <property type="entry name" value="Glyco_trans_31"/>
</dbReference>
<evidence type="ECO:0000256" key="7">
    <source>
        <dbReference type="ARBA" id="ARBA00022989"/>
    </source>
</evidence>
<organism evidence="12 13">
    <name type="scientific">Blomia tropicalis</name>
    <name type="common">Mite</name>
    <dbReference type="NCBI Taxonomy" id="40697"/>
    <lineage>
        <taxon>Eukaryota</taxon>
        <taxon>Metazoa</taxon>
        <taxon>Ecdysozoa</taxon>
        <taxon>Arthropoda</taxon>
        <taxon>Chelicerata</taxon>
        <taxon>Arachnida</taxon>
        <taxon>Acari</taxon>
        <taxon>Acariformes</taxon>
        <taxon>Sarcoptiformes</taxon>
        <taxon>Astigmata</taxon>
        <taxon>Glycyphagoidea</taxon>
        <taxon>Echimyopodidae</taxon>
        <taxon>Blomia</taxon>
    </lineage>
</organism>
<dbReference type="GO" id="GO:0016758">
    <property type="term" value="F:hexosyltransferase activity"/>
    <property type="evidence" value="ECO:0007669"/>
    <property type="project" value="InterPro"/>
</dbReference>
<keyword evidence="10" id="KW-0325">Glycoprotein</keyword>
<dbReference type="GO" id="GO:0008194">
    <property type="term" value="F:UDP-glycosyltransferase activity"/>
    <property type="evidence" value="ECO:0007669"/>
    <property type="project" value="TreeGrafter"/>
</dbReference>
<keyword evidence="9" id="KW-0472">Membrane</keyword>
<evidence type="ECO:0000256" key="11">
    <source>
        <dbReference type="RuleBase" id="RU363063"/>
    </source>
</evidence>
<dbReference type="Pfam" id="PF01762">
    <property type="entry name" value="Galactosyl_T"/>
    <property type="match status" value="1"/>
</dbReference>
<evidence type="ECO:0000313" key="13">
    <source>
        <dbReference type="Proteomes" id="UP001142055"/>
    </source>
</evidence>
<gene>
    <name evidence="12" type="ORF">RDWZM_002360</name>
</gene>
<comment type="subcellular location">
    <subcellularLocation>
        <location evidence="1 11">Golgi apparatus membrane</location>
        <topology evidence="1 11">Single-pass type II membrane protein</topology>
    </subcellularLocation>
</comment>
<evidence type="ECO:0000256" key="6">
    <source>
        <dbReference type="ARBA" id="ARBA00022968"/>
    </source>
</evidence>
<comment type="caution">
    <text evidence="12">The sequence shown here is derived from an EMBL/GenBank/DDBJ whole genome shotgun (WGS) entry which is preliminary data.</text>
</comment>
<dbReference type="OMA" id="RVWNECR"/>
<protein>
    <recommendedName>
        <fullName evidence="11">Hexosyltransferase</fullName>
        <ecNumber evidence="11">2.4.1.-</ecNumber>
    </recommendedName>
</protein>
<evidence type="ECO:0000256" key="8">
    <source>
        <dbReference type="ARBA" id="ARBA00023034"/>
    </source>
</evidence>
<accession>A0A9Q0MDD1</accession>
<evidence type="ECO:0000256" key="10">
    <source>
        <dbReference type="ARBA" id="ARBA00023180"/>
    </source>
</evidence>
<evidence type="ECO:0000313" key="12">
    <source>
        <dbReference type="EMBL" id="KAJ6223815.1"/>
    </source>
</evidence>
<keyword evidence="6" id="KW-0735">Signal-anchor</keyword>
<keyword evidence="3 11" id="KW-0328">Glycosyltransferase</keyword>
<dbReference type="PANTHER" id="PTHR11214">
    <property type="entry name" value="BETA-1,3-N-ACETYLGLUCOSAMINYLTRANSFERASE"/>
    <property type="match status" value="1"/>
</dbReference>
<dbReference type="GO" id="GO:0000139">
    <property type="term" value="C:Golgi membrane"/>
    <property type="evidence" value="ECO:0007669"/>
    <property type="project" value="UniProtKB-SubCell"/>
</dbReference>
<evidence type="ECO:0000256" key="9">
    <source>
        <dbReference type="ARBA" id="ARBA00023136"/>
    </source>
</evidence>
<proteinExistence type="inferred from homology"/>
<name>A0A9Q0MDD1_BLOTA</name>
<reference evidence="12" key="1">
    <citation type="submission" date="2022-12" db="EMBL/GenBank/DDBJ databases">
        <title>Genome assemblies of Blomia tropicalis.</title>
        <authorList>
            <person name="Cui Y."/>
        </authorList>
    </citation>
    <scope>NUCLEOTIDE SEQUENCE</scope>
    <source>
        <tissue evidence="12">Adult mites</tissue>
    </source>
</reference>
<keyword evidence="13" id="KW-1185">Reference proteome</keyword>